<dbReference type="SMART" id="SM00388">
    <property type="entry name" value="HisKA"/>
    <property type="match status" value="1"/>
</dbReference>
<dbReference type="PANTHER" id="PTHR43047">
    <property type="entry name" value="TWO-COMPONENT HISTIDINE PROTEIN KINASE"/>
    <property type="match status" value="1"/>
</dbReference>
<dbReference type="PROSITE" id="PS50109">
    <property type="entry name" value="HIS_KIN"/>
    <property type="match status" value="1"/>
</dbReference>
<dbReference type="InterPro" id="IPR001789">
    <property type="entry name" value="Sig_transdc_resp-reg_receiver"/>
</dbReference>
<dbReference type="InterPro" id="IPR035965">
    <property type="entry name" value="PAS-like_dom_sf"/>
</dbReference>
<evidence type="ECO:0000313" key="10">
    <source>
        <dbReference type="EMBL" id="SBW11299.1"/>
    </source>
</evidence>
<dbReference type="CDD" id="cd00130">
    <property type="entry name" value="PAS"/>
    <property type="match status" value="1"/>
</dbReference>
<dbReference type="EMBL" id="FLUP01000002">
    <property type="protein sequence ID" value="SBW11299.1"/>
    <property type="molecule type" value="Genomic_DNA"/>
</dbReference>
<dbReference type="NCBIfam" id="TIGR00229">
    <property type="entry name" value="sensory_box"/>
    <property type="match status" value="1"/>
</dbReference>
<proteinExistence type="predicted"/>
<dbReference type="SUPFAM" id="SSF52172">
    <property type="entry name" value="CheY-like"/>
    <property type="match status" value="1"/>
</dbReference>
<evidence type="ECO:0000259" key="8">
    <source>
        <dbReference type="PROSITE" id="PS50110"/>
    </source>
</evidence>
<dbReference type="Gene3D" id="3.40.50.2300">
    <property type="match status" value="1"/>
</dbReference>
<keyword evidence="5 10" id="KW-0418">Kinase</keyword>
<dbReference type="FunFam" id="3.30.565.10:FF:000010">
    <property type="entry name" value="Sensor histidine kinase RcsC"/>
    <property type="match status" value="1"/>
</dbReference>
<gene>
    <name evidence="10" type="ORF">KM92DES2_20021</name>
</gene>
<dbReference type="InterPro" id="IPR036097">
    <property type="entry name" value="HisK_dim/P_sf"/>
</dbReference>
<dbReference type="InterPro" id="IPR003661">
    <property type="entry name" value="HisK_dim/P_dom"/>
</dbReference>
<feature type="modified residue" description="4-aspartylphosphate" evidence="6">
    <location>
        <position position="885"/>
    </location>
</feature>
<dbReference type="GO" id="GO:0000155">
    <property type="term" value="F:phosphorelay sensor kinase activity"/>
    <property type="evidence" value="ECO:0007669"/>
    <property type="project" value="InterPro"/>
</dbReference>
<dbReference type="Gene3D" id="1.10.287.130">
    <property type="match status" value="1"/>
</dbReference>
<dbReference type="SMART" id="SM00448">
    <property type="entry name" value="REC"/>
    <property type="match status" value="1"/>
</dbReference>
<dbReference type="CDD" id="cd00082">
    <property type="entry name" value="HisKA"/>
    <property type="match status" value="1"/>
</dbReference>
<dbReference type="CDD" id="cd17546">
    <property type="entry name" value="REC_hyHK_CKI1_RcsC-like"/>
    <property type="match status" value="1"/>
</dbReference>
<dbReference type="RefSeq" id="WP_227119272.1">
    <property type="nucleotide sequence ID" value="NZ_LT598928.1"/>
</dbReference>
<dbReference type="Gene3D" id="3.30.565.10">
    <property type="entry name" value="Histidine kinase-like ATPase, C-terminal domain"/>
    <property type="match status" value="1"/>
</dbReference>
<evidence type="ECO:0000256" key="5">
    <source>
        <dbReference type="ARBA" id="ARBA00022777"/>
    </source>
</evidence>
<dbReference type="SUPFAM" id="SSF55785">
    <property type="entry name" value="PYP-like sensor domain (PAS domain)"/>
    <property type="match status" value="1"/>
</dbReference>
<dbReference type="InterPro" id="IPR011006">
    <property type="entry name" value="CheY-like_superfamily"/>
</dbReference>
<dbReference type="SUPFAM" id="SSF55874">
    <property type="entry name" value="ATPase domain of HSP90 chaperone/DNA topoisomerase II/histidine kinase"/>
    <property type="match status" value="1"/>
</dbReference>
<dbReference type="InterPro" id="IPR003594">
    <property type="entry name" value="HATPase_dom"/>
</dbReference>
<dbReference type="PROSITE" id="PS50110">
    <property type="entry name" value="RESPONSE_REGULATORY"/>
    <property type="match status" value="1"/>
</dbReference>
<feature type="domain" description="Response regulatory" evidence="8">
    <location>
        <begin position="833"/>
        <end position="952"/>
    </location>
</feature>
<organism evidence="10">
    <name type="scientific">uncultured Desulfovibrio sp</name>
    <dbReference type="NCBI Taxonomy" id="167968"/>
    <lineage>
        <taxon>Bacteria</taxon>
        <taxon>Pseudomonadati</taxon>
        <taxon>Thermodesulfobacteriota</taxon>
        <taxon>Desulfovibrionia</taxon>
        <taxon>Desulfovibrionales</taxon>
        <taxon>Desulfovibrionaceae</taxon>
        <taxon>Desulfovibrio</taxon>
        <taxon>environmental samples</taxon>
    </lineage>
</organism>
<evidence type="ECO:0000256" key="1">
    <source>
        <dbReference type="ARBA" id="ARBA00000085"/>
    </source>
</evidence>
<evidence type="ECO:0000259" key="7">
    <source>
        <dbReference type="PROSITE" id="PS50109"/>
    </source>
</evidence>
<evidence type="ECO:0000256" key="4">
    <source>
        <dbReference type="ARBA" id="ARBA00022679"/>
    </source>
</evidence>
<dbReference type="Pfam" id="PF02518">
    <property type="entry name" value="HATPase_c"/>
    <property type="match status" value="1"/>
</dbReference>
<dbReference type="PRINTS" id="PR00344">
    <property type="entry name" value="BCTRLSENSOR"/>
</dbReference>
<dbReference type="CDD" id="cd16922">
    <property type="entry name" value="HATPase_EvgS-ArcB-TorS-like"/>
    <property type="match status" value="1"/>
</dbReference>
<name>A0A212KI34_9BACT</name>
<dbReference type="Pfam" id="PF13426">
    <property type="entry name" value="PAS_9"/>
    <property type="match status" value="1"/>
</dbReference>
<evidence type="ECO:0000256" key="3">
    <source>
        <dbReference type="ARBA" id="ARBA00022553"/>
    </source>
</evidence>
<sequence>MQSLLTIVKMPKSSFYRPSILRIAAMWLATIFCAMLLDSDASFFTLAASAATDNAQGMQPKMQTGKPQTSEHKSVLILSGSQYGLPVTDNMAAGTVEVLRKKGLSFSDIYVEMLDLVRNDSTYWRSRLASVLQEKIARADIGLVVVQNQAALEFFAYECAGMVPLDVPVLATQISNPAVLWRGRPHSVLYVGSRWDIAGTLRYGLDLFPQTRNLVVVAGAYKKQSLFHTQVISALAALPENIKMEDTAALSYGEMLERVSSLPPNTLVLLGTYYKDSTGHSFVPAEVAADVARLANAPVLALYDAHVLQGATGGSVVMTTEVGRQVGKVGFEFLTGIRKIDADNTDAAVLPQPMFDWVQLLRWGADTTKLPPDSVILNRPRTIWSEYRNSVTAAAAAIAILSALSIALAIQNQKRKRAEQATAALNDQLEAQVASRSAELAARTAVLQTIYDCASSGIALIADRTIIRGNRRMHEMFGWPEGEMIGKSVRVWYVDNEAYLDAGKIPYERIWNGETYCREEELVRRDGTRFWARMTGTAVDPADHSKGIVSVIDDITNERLAMAQMTLSREQAEAANAAKSIFLASMSHEIRTPLNAIIGLAHLLRKRTQDKDTTEKLERVQASGRHLLRLINDILDFSKIEAGKLVIVAEPMDIRAISNNVVSIMAESASAKGIQLHVESDPMPCALNGDALRVTQALLNLVSNAIKFTHSGSVTIRTLKDAEMESHVRLRFEVTDTGIGFAEVQLPNLFAPFEQADSSMSKRFGGTGLGLAITRKLAELMGGQAGAHSTLGQGSTFWFTAVFDKVEDASLVKAREQVKNACQEISVNFAGSRVLLVEDNEINMIVATETLAEALLEVEVARDGLEALAMVRQTDPDHYALVLMDMQMPNMDGLEATRELRKMPSAQHLPIIAMTANAFNEDRDRCFAAGMDDFIAKPVEPDQMFATILRWLRRGKTQADLA</sequence>
<dbReference type="EC" id="2.7.13.3" evidence="2"/>
<keyword evidence="3 6" id="KW-0597">Phosphoprotein</keyword>
<keyword evidence="4 10" id="KW-0808">Transferase</keyword>
<evidence type="ECO:0000256" key="2">
    <source>
        <dbReference type="ARBA" id="ARBA00012438"/>
    </source>
</evidence>
<accession>A0A212KI34</accession>
<dbReference type="Gene3D" id="3.30.450.20">
    <property type="entry name" value="PAS domain"/>
    <property type="match status" value="1"/>
</dbReference>
<evidence type="ECO:0000256" key="6">
    <source>
        <dbReference type="PROSITE-ProRule" id="PRU00169"/>
    </source>
</evidence>
<dbReference type="InterPro" id="IPR004358">
    <property type="entry name" value="Sig_transdc_His_kin-like_C"/>
</dbReference>
<dbReference type="InterPro" id="IPR036890">
    <property type="entry name" value="HATPase_C_sf"/>
</dbReference>
<dbReference type="PANTHER" id="PTHR43047:SF64">
    <property type="entry name" value="HISTIDINE KINASE CONTAINING CHEY-HOMOLOGOUS RECEIVER DOMAIN AND PAS DOMAIN-RELATED"/>
    <property type="match status" value="1"/>
</dbReference>
<dbReference type="InterPro" id="IPR000014">
    <property type="entry name" value="PAS"/>
</dbReference>
<protein>
    <recommendedName>
        <fullName evidence="2">histidine kinase</fullName>
        <ecNumber evidence="2">2.7.13.3</ecNumber>
    </recommendedName>
</protein>
<dbReference type="PROSITE" id="PS50113">
    <property type="entry name" value="PAC"/>
    <property type="match status" value="1"/>
</dbReference>
<dbReference type="AlphaFoldDB" id="A0A212KI34"/>
<dbReference type="InterPro" id="IPR005467">
    <property type="entry name" value="His_kinase_dom"/>
</dbReference>
<feature type="domain" description="Histidine kinase" evidence="7">
    <location>
        <begin position="585"/>
        <end position="805"/>
    </location>
</feature>
<feature type="domain" description="PAC" evidence="9">
    <location>
        <begin position="516"/>
        <end position="567"/>
    </location>
</feature>
<comment type="catalytic activity">
    <reaction evidence="1">
        <text>ATP + protein L-histidine = ADP + protein N-phospho-L-histidine.</text>
        <dbReference type="EC" id="2.7.13.3"/>
    </reaction>
</comment>
<dbReference type="Pfam" id="PF00072">
    <property type="entry name" value="Response_reg"/>
    <property type="match status" value="1"/>
</dbReference>
<reference evidence="10" key="1">
    <citation type="submission" date="2016-04" db="EMBL/GenBank/DDBJ databases">
        <authorList>
            <person name="Evans L.H."/>
            <person name="Alamgir A."/>
            <person name="Owens N."/>
            <person name="Weber N.D."/>
            <person name="Virtaneva K."/>
            <person name="Barbian K."/>
            <person name="Babar A."/>
            <person name="Rosenke K."/>
        </authorList>
    </citation>
    <scope>NUCLEOTIDE SEQUENCE</scope>
    <source>
        <strain evidence="10">92-2</strain>
    </source>
</reference>
<dbReference type="SMART" id="SM00387">
    <property type="entry name" value="HATPase_c"/>
    <property type="match status" value="1"/>
</dbReference>
<dbReference type="Pfam" id="PF00512">
    <property type="entry name" value="HisKA"/>
    <property type="match status" value="1"/>
</dbReference>
<dbReference type="SUPFAM" id="SSF47384">
    <property type="entry name" value="Homodimeric domain of signal transducing histidine kinase"/>
    <property type="match status" value="1"/>
</dbReference>
<evidence type="ECO:0000259" key="9">
    <source>
        <dbReference type="PROSITE" id="PS50113"/>
    </source>
</evidence>
<dbReference type="InterPro" id="IPR000700">
    <property type="entry name" value="PAS-assoc_C"/>
</dbReference>